<dbReference type="PANTHER" id="PTHR43537:SF5">
    <property type="entry name" value="UXU OPERON TRANSCRIPTIONAL REGULATOR"/>
    <property type="match status" value="1"/>
</dbReference>
<keyword evidence="1" id="KW-0805">Transcription regulation</keyword>
<reference evidence="5 6" key="1">
    <citation type="submission" date="2016-11" db="EMBL/GenBank/DDBJ databases">
        <authorList>
            <person name="Jaros S."/>
            <person name="Januszkiewicz K."/>
            <person name="Wedrychowicz H."/>
        </authorList>
    </citation>
    <scope>NUCLEOTIDE SEQUENCE [LARGE SCALE GENOMIC DNA]</scope>
    <source>
        <strain evidence="5 6">DSM 19436</strain>
    </source>
</reference>
<dbReference type="SMART" id="SM00345">
    <property type="entry name" value="HTH_GNTR"/>
    <property type="match status" value="1"/>
</dbReference>
<dbReference type="InterPro" id="IPR008920">
    <property type="entry name" value="TF_FadR/GntR_C"/>
</dbReference>
<accession>A0A1M5IUU4</accession>
<keyword evidence="3" id="KW-0804">Transcription</keyword>
<proteinExistence type="predicted"/>
<dbReference type="SUPFAM" id="SSF46785">
    <property type="entry name" value="Winged helix' DNA-binding domain"/>
    <property type="match status" value="1"/>
</dbReference>
<evidence type="ECO:0000256" key="3">
    <source>
        <dbReference type="ARBA" id="ARBA00023163"/>
    </source>
</evidence>
<dbReference type="SMART" id="SM00895">
    <property type="entry name" value="FCD"/>
    <property type="match status" value="1"/>
</dbReference>
<dbReference type="PANTHER" id="PTHR43537">
    <property type="entry name" value="TRANSCRIPTIONAL REGULATOR, GNTR FAMILY"/>
    <property type="match status" value="1"/>
</dbReference>
<dbReference type="OrthoDB" id="6087511at2"/>
<gene>
    <name evidence="5" type="ORF">SAMN02745157_4008</name>
</gene>
<evidence type="ECO:0000313" key="6">
    <source>
        <dbReference type="Proteomes" id="UP000184485"/>
    </source>
</evidence>
<dbReference type="PROSITE" id="PS50949">
    <property type="entry name" value="HTH_GNTR"/>
    <property type="match status" value="1"/>
</dbReference>
<dbReference type="PRINTS" id="PR00035">
    <property type="entry name" value="HTHGNTR"/>
</dbReference>
<dbReference type="RefSeq" id="WP_073056385.1">
    <property type="nucleotide sequence ID" value="NZ_FQUP01000004.1"/>
</dbReference>
<dbReference type="AlphaFoldDB" id="A0A1M5IUU4"/>
<dbReference type="InterPro" id="IPR011711">
    <property type="entry name" value="GntR_C"/>
</dbReference>
<evidence type="ECO:0000313" key="5">
    <source>
        <dbReference type="EMBL" id="SHG32084.1"/>
    </source>
</evidence>
<dbReference type="EMBL" id="FQUP01000004">
    <property type="protein sequence ID" value="SHG32084.1"/>
    <property type="molecule type" value="Genomic_DNA"/>
</dbReference>
<evidence type="ECO:0000256" key="1">
    <source>
        <dbReference type="ARBA" id="ARBA00023015"/>
    </source>
</evidence>
<dbReference type="Gene3D" id="1.10.10.10">
    <property type="entry name" value="Winged helix-like DNA-binding domain superfamily/Winged helix DNA-binding domain"/>
    <property type="match status" value="1"/>
</dbReference>
<dbReference type="Pfam" id="PF07729">
    <property type="entry name" value="FCD"/>
    <property type="match status" value="1"/>
</dbReference>
<dbReference type="STRING" id="1122133.SAMN02745157_4008"/>
<name>A0A1M5IUU4_9HYPH</name>
<dbReference type="Proteomes" id="UP000184485">
    <property type="component" value="Unassembled WGS sequence"/>
</dbReference>
<keyword evidence="6" id="KW-1185">Reference proteome</keyword>
<dbReference type="InterPro" id="IPR036390">
    <property type="entry name" value="WH_DNA-bd_sf"/>
</dbReference>
<dbReference type="InterPro" id="IPR000524">
    <property type="entry name" value="Tscrpt_reg_HTH_GntR"/>
</dbReference>
<keyword evidence="2 5" id="KW-0238">DNA-binding</keyword>
<dbReference type="Pfam" id="PF00392">
    <property type="entry name" value="GntR"/>
    <property type="match status" value="1"/>
</dbReference>
<organism evidence="5 6">
    <name type="scientific">Kaistia soli DSM 19436</name>
    <dbReference type="NCBI Taxonomy" id="1122133"/>
    <lineage>
        <taxon>Bacteria</taxon>
        <taxon>Pseudomonadati</taxon>
        <taxon>Pseudomonadota</taxon>
        <taxon>Alphaproteobacteria</taxon>
        <taxon>Hyphomicrobiales</taxon>
        <taxon>Kaistiaceae</taxon>
        <taxon>Kaistia</taxon>
    </lineage>
</organism>
<dbReference type="CDD" id="cd07377">
    <property type="entry name" value="WHTH_GntR"/>
    <property type="match status" value="1"/>
</dbReference>
<dbReference type="SUPFAM" id="SSF48008">
    <property type="entry name" value="GntR ligand-binding domain-like"/>
    <property type="match status" value="1"/>
</dbReference>
<dbReference type="GO" id="GO:0003677">
    <property type="term" value="F:DNA binding"/>
    <property type="evidence" value="ECO:0007669"/>
    <property type="project" value="UniProtKB-KW"/>
</dbReference>
<dbReference type="InterPro" id="IPR036388">
    <property type="entry name" value="WH-like_DNA-bd_sf"/>
</dbReference>
<dbReference type="Gene3D" id="1.20.120.530">
    <property type="entry name" value="GntR ligand-binding domain-like"/>
    <property type="match status" value="1"/>
</dbReference>
<evidence type="ECO:0000256" key="2">
    <source>
        <dbReference type="ARBA" id="ARBA00023125"/>
    </source>
</evidence>
<feature type="domain" description="HTH gntR-type" evidence="4">
    <location>
        <begin position="26"/>
        <end position="94"/>
    </location>
</feature>
<protein>
    <submittedName>
        <fullName evidence="5">DNA-binding transcriptional regulator, FadR family</fullName>
    </submittedName>
</protein>
<sequence length="255" mass="27372">MPLQRKSGDTAHLTELPTLREAIVKRPITNVIADKLAGLIASGILQVGDPLPSERELSVALNVSRDAVRGGIQILAAQGILEISQGARTRVRRSDVGPVTVGFATARAVDAYNLDSVHAARLLVERQVVADAAIGIDARRIAQLEALLASQKNALDDPVRFLISDREFHVAIYQASPNRLLADFSTDLYAYMMEYRREAVGRPGAIATSYADHVAIVEALKARDPVAAAEAFAVHTGRIYATTQLLMQGESGPSA</sequence>
<dbReference type="GO" id="GO:0003700">
    <property type="term" value="F:DNA-binding transcription factor activity"/>
    <property type="evidence" value="ECO:0007669"/>
    <property type="project" value="InterPro"/>
</dbReference>
<evidence type="ECO:0000259" key="4">
    <source>
        <dbReference type="PROSITE" id="PS50949"/>
    </source>
</evidence>